<feature type="compositionally biased region" description="Polar residues" evidence="2">
    <location>
        <begin position="232"/>
        <end position="250"/>
    </location>
</feature>
<reference evidence="4" key="1">
    <citation type="submission" date="2021-02" db="EMBL/GenBank/DDBJ databases">
        <authorList>
            <person name="Dougan E. K."/>
            <person name="Rhodes N."/>
            <person name="Thang M."/>
            <person name="Chan C."/>
        </authorList>
    </citation>
    <scope>NUCLEOTIDE SEQUENCE</scope>
</reference>
<feature type="region of interest" description="Disordered" evidence="2">
    <location>
        <begin position="29"/>
        <end position="48"/>
    </location>
</feature>
<keyword evidence="3" id="KW-0472">Membrane</keyword>
<feature type="transmembrane region" description="Helical" evidence="3">
    <location>
        <begin position="188"/>
        <end position="209"/>
    </location>
</feature>
<keyword evidence="3" id="KW-1133">Transmembrane helix</keyword>
<feature type="coiled-coil region" evidence="1">
    <location>
        <begin position="49"/>
        <end position="83"/>
    </location>
</feature>
<feature type="non-terminal residue" evidence="4">
    <location>
        <position position="250"/>
    </location>
</feature>
<evidence type="ECO:0000256" key="3">
    <source>
        <dbReference type="SAM" id="Phobius"/>
    </source>
</evidence>
<name>A0A813LPZ9_POLGL</name>
<evidence type="ECO:0000313" key="4">
    <source>
        <dbReference type="EMBL" id="CAE8735210.1"/>
    </source>
</evidence>
<gene>
    <name evidence="4" type="ORF">PGLA2088_LOCUS47715</name>
</gene>
<evidence type="ECO:0000313" key="5">
    <source>
        <dbReference type="Proteomes" id="UP000626109"/>
    </source>
</evidence>
<protein>
    <submittedName>
        <fullName evidence="4">Uncharacterized protein</fullName>
    </submittedName>
</protein>
<feature type="compositionally biased region" description="Low complexity" evidence="2">
    <location>
        <begin position="164"/>
        <end position="180"/>
    </location>
</feature>
<dbReference type="EMBL" id="CAJNNW010036524">
    <property type="protein sequence ID" value="CAE8735210.1"/>
    <property type="molecule type" value="Genomic_DNA"/>
</dbReference>
<sequence>TPDEVAALERENALLGAALDELLAREAEAESALASKSSKGLEEPPADEAREIRAALKSSEEECDRLRKTSEALASRLESVEAQRWTLLDQVREWRERCAEEEMFAPHEAFPARLVDHPVFDAELSQRLQESGQQLQKAQLRQGGSHCTKARTFRHRLGTQNSHSIQQQEPQPQQQQSQQRIISTTTTATVTAMIIIIATTAAATTITLITKAPIRTAIATLTPTPTPTTTTSHNRSGASNVATSSFSART</sequence>
<feature type="region of interest" description="Disordered" evidence="2">
    <location>
        <begin position="160"/>
        <end position="180"/>
    </location>
</feature>
<dbReference type="Proteomes" id="UP000626109">
    <property type="component" value="Unassembled WGS sequence"/>
</dbReference>
<organism evidence="4 5">
    <name type="scientific">Polarella glacialis</name>
    <name type="common">Dinoflagellate</name>
    <dbReference type="NCBI Taxonomy" id="89957"/>
    <lineage>
        <taxon>Eukaryota</taxon>
        <taxon>Sar</taxon>
        <taxon>Alveolata</taxon>
        <taxon>Dinophyceae</taxon>
        <taxon>Suessiales</taxon>
        <taxon>Suessiaceae</taxon>
        <taxon>Polarella</taxon>
    </lineage>
</organism>
<keyword evidence="1" id="KW-0175">Coiled coil</keyword>
<feature type="region of interest" description="Disordered" evidence="2">
    <location>
        <begin position="221"/>
        <end position="250"/>
    </location>
</feature>
<proteinExistence type="predicted"/>
<keyword evidence="3" id="KW-0812">Transmembrane</keyword>
<feature type="compositionally biased region" description="Low complexity" evidence="2">
    <location>
        <begin position="221"/>
        <end position="231"/>
    </location>
</feature>
<evidence type="ECO:0000256" key="2">
    <source>
        <dbReference type="SAM" id="MobiDB-lite"/>
    </source>
</evidence>
<comment type="caution">
    <text evidence="4">The sequence shown here is derived from an EMBL/GenBank/DDBJ whole genome shotgun (WGS) entry which is preliminary data.</text>
</comment>
<feature type="non-terminal residue" evidence="4">
    <location>
        <position position="1"/>
    </location>
</feature>
<accession>A0A813LPZ9</accession>
<evidence type="ECO:0000256" key="1">
    <source>
        <dbReference type="SAM" id="Coils"/>
    </source>
</evidence>
<dbReference type="AlphaFoldDB" id="A0A813LPZ9"/>
<feature type="compositionally biased region" description="Basic and acidic residues" evidence="2">
    <location>
        <begin position="39"/>
        <end position="48"/>
    </location>
</feature>